<evidence type="ECO:0000313" key="6">
    <source>
        <dbReference type="Proteomes" id="UP000478417"/>
    </source>
</evidence>
<evidence type="ECO:0000256" key="1">
    <source>
        <dbReference type="ARBA" id="ARBA00006814"/>
    </source>
</evidence>
<dbReference type="PRINTS" id="PR00446">
    <property type="entry name" value="HYDRGNUPTAKE"/>
</dbReference>
<dbReference type="GO" id="GO:0008047">
    <property type="term" value="F:enzyme activator activity"/>
    <property type="evidence" value="ECO:0007669"/>
    <property type="project" value="InterPro"/>
</dbReference>
<reference evidence="5 6" key="1">
    <citation type="submission" date="2020-02" db="EMBL/GenBank/DDBJ databases">
        <title>Albibacoteraceae fam. nov., the first described family within the subdivision 4 Verrucomicrobia.</title>
        <authorList>
            <person name="Xi F."/>
        </authorList>
    </citation>
    <scope>NUCLEOTIDE SEQUENCE [LARGE SCALE GENOMIC DNA]</scope>
    <source>
        <strain evidence="5 6">CK1056</strain>
    </source>
</reference>
<keyword evidence="2 5" id="KW-0645">Protease</keyword>
<keyword evidence="4" id="KW-0378">Hydrolase</keyword>
<dbReference type="Gene3D" id="3.40.50.1450">
    <property type="entry name" value="HybD-like"/>
    <property type="match status" value="1"/>
</dbReference>
<accession>A0A6B2M2A7</accession>
<dbReference type="EMBL" id="JAAGNX010000003">
    <property type="protein sequence ID" value="NDV63078.1"/>
    <property type="molecule type" value="Genomic_DNA"/>
</dbReference>
<dbReference type="AlphaFoldDB" id="A0A6B2M2A7"/>
<dbReference type="GO" id="GO:0004190">
    <property type="term" value="F:aspartic-type endopeptidase activity"/>
    <property type="evidence" value="ECO:0007669"/>
    <property type="project" value="UniProtKB-KW"/>
</dbReference>
<evidence type="ECO:0000313" key="5">
    <source>
        <dbReference type="EMBL" id="NDV63078.1"/>
    </source>
</evidence>
<dbReference type="GO" id="GO:0016485">
    <property type="term" value="P:protein processing"/>
    <property type="evidence" value="ECO:0007669"/>
    <property type="project" value="TreeGrafter"/>
</dbReference>
<gene>
    <name evidence="5" type="ORF">G0Q06_11490</name>
</gene>
<evidence type="ECO:0000256" key="2">
    <source>
        <dbReference type="ARBA" id="ARBA00022670"/>
    </source>
</evidence>
<dbReference type="NCBIfam" id="TIGR00072">
    <property type="entry name" value="hydrog_prot"/>
    <property type="match status" value="1"/>
</dbReference>
<dbReference type="Pfam" id="PF01750">
    <property type="entry name" value="HycI"/>
    <property type="match status" value="1"/>
</dbReference>
<dbReference type="RefSeq" id="WP_163966070.1">
    <property type="nucleotide sequence ID" value="NZ_JAAGNX010000003.1"/>
</dbReference>
<organism evidence="5 6">
    <name type="scientific">Oceanipulchritudo coccoides</name>
    <dbReference type="NCBI Taxonomy" id="2706888"/>
    <lineage>
        <taxon>Bacteria</taxon>
        <taxon>Pseudomonadati</taxon>
        <taxon>Verrucomicrobiota</taxon>
        <taxon>Opitutia</taxon>
        <taxon>Puniceicoccales</taxon>
        <taxon>Oceanipulchritudinaceae</taxon>
        <taxon>Oceanipulchritudo</taxon>
    </lineage>
</organism>
<keyword evidence="6" id="KW-1185">Reference proteome</keyword>
<proteinExistence type="inferred from homology"/>
<protein>
    <submittedName>
        <fullName evidence="5">Hydrogenase maturation protease</fullName>
    </submittedName>
</protein>
<dbReference type="SUPFAM" id="SSF53163">
    <property type="entry name" value="HybD-like"/>
    <property type="match status" value="1"/>
</dbReference>
<comment type="similarity">
    <text evidence="1">Belongs to the peptidase A31 family.</text>
</comment>
<dbReference type="InterPro" id="IPR023430">
    <property type="entry name" value="Pept_HybD-like_dom_sf"/>
</dbReference>
<sequence length="155" mass="16779">MIEPILILGVGNLLVGDEGVGVHVVRALEEMEWPEHVHLLDGGTGGFHLLSYFSDYKRIILIDATRDGERVGTIQEFTPRLPSDFPPSLGAHDIGLKDLIGAAALTGPLPQMTVVTVSIEELKPMELELSPAVKASVPQVCEKVRQLLALNEVLP</sequence>
<evidence type="ECO:0000256" key="4">
    <source>
        <dbReference type="ARBA" id="ARBA00022801"/>
    </source>
</evidence>
<dbReference type="PANTHER" id="PTHR30302:SF1">
    <property type="entry name" value="HYDROGENASE 2 MATURATION PROTEASE"/>
    <property type="match status" value="1"/>
</dbReference>
<dbReference type="CDD" id="cd06062">
    <property type="entry name" value="H2MP_MemB-H2up"/>
    <property type="match status" value="1"/>
</dbReference>
<dbReference type="Proteomes" id="UP000478417">
    <property type="component" value="Unassembled WGS sequence"/>
</dbReference>
<name>A0A6B2M2A7_9BACT</name>
<dbReference type="PANTHER" id="PTHR30302">
    <property type="entry name" value="HYDROGENASE 1 MATURATION PROTEASE"/>
    <property type="match status" value="1"/>
</dbReference>
<comment type="caution">
    <text evidence="5">The sequence shown here is derived from an EMBL/GenBank/DDBJ whole genome shotgun (WGS) entry which is preliminary data.</text>
</comment>
<evidence type="ECO:0000256" key="3">
    <source>
        <dbReference type="ARBA" id="ARBA00022750"/>
    </source>
</evidence>
<dbReference type="InterPro" id="IPR000671">
    <property type="entry name" value="Peptidase_A31"/>
</dbReference>
<keyword evidence="3" id="KW-0064">Aspartyl protease</keyword>